<feature type="transmembrane region" description="Helical" evidence="9">
    <location>
        <begin position="21"/>
        <end position="38"/>
    </location>
</feature>
<keyword evidence="5" id="KW-1278">Translocase</keyword>
<evidence type="ECO:0000256" key="7">
    <source>
        <dbReference type="ARBA" id="ARBA00023065"/>
    </source>
</evidence>
<proteinExistence type="predicted"/>
<comment type="caution">
    <text evidence="10">The sequence shown here is derived from an EMBL/GenBank/DDBJ whole genome shotgun (WGS) entry which is preliminary data.</text>
</comment>
<evidence type="ECO:0000313" key="10">
    <source>
        <dbReference type="EMBL" id="GAG72578.1"/>
    </source>
</evidence>
<evidence type="ECO:0000256" key="4">
    <source>
        <dbReference type="ARBA" id="ARBA00022842"/>
    </source>
</evidence>
<feature type="transmembrane region" description="Helical" evidence="9">
    <location>
        <begin position="85"/>
        <end position="111"/>
    </location>
</feature>
<accession>X1AIZ3</accession>
<gene>
    <name evidence="10" type="ORF">S01H4_02176</name>
</gene>
<dbReference type="GO" id="GO:0016020">
    <property type="term" value="C:membrane"/>
    <property type="evidence" value="ECO:0007669"/>
    <property type="project" value="InterPro"/>
</dbReference>
<sequence>MIEIADAIREGSNAYLKRQNKTLAIFVLIMAILLWILLDFRIALAYILGTICTALASFLGMAAAVRANVITANAARGSLNDAFKIAFYGGAVMGLSIVGMALLGISVLYLIFGPEGLDVVLGFSFGASALALFAKAGGGIYTKTADIGADLVGKVELGIPEDDPRNPAVIADNVGDNVGDVAGTGADLIDSYIACVVAAMILGRTLGINFVVLPLLIGAIGIFASLIGTFFC</sequence>
<dbReference type="GO" id="GO:0004427">
    <property type="term" value="F:inorganic diphosphate phosphatase activity"/>
    <property type="evidence" value="ECO:0007669"/>
    <property type="project" value="InterPro"/>
</dbReference>
<evidence type="ECO:0000256" key="1">
    <source>
        <dbReference type="ARBA" id="ARBA00004127"/>
    </source>
</evidence>
<keyword evidence="8 9" id="KW-0472">Membrane</keyword>
<dbReference type="Pfam" id="PF03030">
    <property type="entry name" value="H_PPase"/>
    <property type="match status" value="1"/>
</dbReference>
<evidence type="ECO:0000256" key="8">
    <source>
        <dbReference type="ARBA" id="ARBA00023136"/>
    </source>
</evidence>
<evidence type="ECO:0008006" key="11">
    <source>
        <dbReference type="Google" id="ProtNLM"/>
    </source>
</evidence>
<evidence type="ECO:0000256" key="3">
    <source>
        <dbReference type="ARBA" id="ARBA00022692"/>
    </source>
</evidence>
<keyword evidence="7" id="KW-0406">Ion transport</keyword>
<evidence type="ECO:0000256" key="6">
    <source>
        <dbReference type="ARBA" id="ARBA00022989"/>
    </source>
</evidence>
<evidence type="ECO:0000256" key="9">
    <source>
        <dbReference type="SAM" id="Phobius"/>
    </source>
</evidence>
<keyword evidence="2" id="KW-0813">Transport</keyword>
<dbReference type="EMBL" id="BART01000456">
    <property type="protein sequence ID" value="GAG72578.1"/>
    <property type="molecule type" value="Genomic_DNA"/>
</dbReference>
<feature type="transmembrane region" description="Helical" evidence="9">
    <location>
        <begin position="44"/>
        <end position="65"/>
    </location>
</feature>
<feature type="transmembrane region" description="Helical" evidence="9">
    <location>
        <begin position="117"/>
        <end position="134"/>
    </location>
</feature>
<dbReference type="GO" id="GO:0009678">
    <property type="term" value="F:diphosphate hydrolysis-driven proton transmembrane transporter activity"/>
    <property type="evidence" value="ECO:0007669"/>
    <property type="project" value="InterPro"/>
</dbReference>
<evidence type="ECO:0000256" key="5">
    <source>
        <dbReference type="ARBA" id="ARBA00022967"/>
    </source>
</evidence>
<dbReference type="InterPro" id="IPR004131">
    <property type="entry name" value="PPase-energised_H-pump"/>
</dbReference>
<organism evidence="10">
    <name type="scientific">marine sediment metagenome</name>
    <dbReference type="NCBI Taxonomy" id="412755"/>
    <lineage>
        <taxon>unclassified sequences</taxon>
        <taxon>metagenomes</taxon>
        <taxon>ecological metagenomes</taxon>
    </lineage>
</organism>
<name>X1AIZ3_9ZZZZ</name>
<feature type="transmembrane region" description="Helical" evidence="9">
    <location>
        <begin position="210"/>
        <end position="231"/>
    </location>
</feature>
<dbReference type="AlphaFoldDB" id="X1AIZ3"/>
<evidence type="ECO:0000256" key="2">
    <source>
        <dbReference type="ARBA" id="ARBA00022448"/>
    </source>
</evidence>
<keyword evidence="3 9" id="KW-0812">Transmembrane</keyword>
<reference evidence="10" key="1">
    <citation type="journal article" date="2014" name="Front. Microbiol.">
        <title>High frequency of phylogenetically diverse reductive dehalogenase-homologous genes in deep subseafloor sedimentary metagenomes.</title>
        <authorList>
            <person name="Kawai M."/>
            <person name="Futagami T."/>
            <person name="Toyoda A."/>
            <person name="Takaki Y."/>
            <person name="Nishi S."/>
            <person name="Hori S."/>
            <person name="Arai W."/>
            <person name="Tsubouchi T."/>
            <person name="Morono Y."/>
            <person name="Uchiyama I."/>
            <person name="Ito T."/>
            <person name="Fujiyama A."/>
            <person name="Inagaki F."/>
            <person name="Takami H."/>
        </authorList>
    </citation>
    <scope>NUCLEOTIDE SEQUENCE</scope>
    <source>
        <strain evidence="10">Expedition CK06-06</strain>
    </source>
</reference>
<protein>
    <recommendedName>
        <fullName evidence="11">Sodium-translocating pyrophosphatase</fullName>
    </recommendedName>
</protein>
<dbReference type="PANTHER" id="PTHR31998">
    <property type="entry name" value="K(+)-INSENSITIVE PYROPHOSPHATE-ENERGIZED PROTON PUMP"/>
    <property type="match status" value="1"/>
</dbReference>
<dbReference type="GO" id="GO:0012505">
    <property type="term" value="C:endomembrane system"/>
    <property type="evidence" value="ECO:0007669"/>
    <property type="project" value="UniProtKB-SubCell"/>
</dbReference>
<comment type="subcellular location">
    <subcellularLocation>
        <location evidence="1">Endomembrane system</location>
        <topology evidence="1">Multi-pass membrane protein</topology>
    </subcellularLocation>
</comment>
<keyword evidence="6 9" id="KW-1133">Transmembrane helix</keyword>
<keyword evidence="4" id="KW-0460">Magnesium</keyword>